<dbReference type="InterPro" id="IPR046342">
    <property type="entry name" value="CBS_dom_sf"/>
</dbReference>
<dbReference type="SUPFAM" id="SSF141868">
    <property type="entry name" value="EAL domain-like"/>
    <property type="match status" value="1"/>
</dbReference>
<dbReference type="EMBL" id="LT629701">
    <property type="protein sequence ID" value="SDM18561.1"/>
    <property type="molecule type" value="Genomic_DNA"/>
</dbReference>
<dbReference type="Gene3D" id="3.20.20.450">
    <property type="entry name" value="EAL domain"/>
    <property type="match status" value="1"/>
</dbReference>
<organism evidence="3 4">
    <name type="scientific">Allokutzneria albata</name>
    <name type="common">Kibdelosporangium albatum</name>
    <dbReference type="NCBI Taxonomy" id="211114"/>
    <lineage>
        <taxon>Bacteria</taxon>
        <taxon>Bacillati</taxon>
        <taxon>Actinomycetota</taxon>
        <taxon>Actinomycetes</taxon>
        <taxon>Pseudonocardiales</taxon>
        <taxon>Pseudonocardiaceae</taxon>
        <taxon>Allokutzneria</taxon>
    </lineage>
</organism>
<dbReference type="eggNOG" id="COG2200">
    <property type="taxonomic scope" value="Bacteria"/>
</dbReference>
<dbReference type="CDD" id="cd01948">
    <property type="entry name" value="EAL"/>
    <property type="match status" value="1"/>
</dbReference>
<dbReference type="OrthoDB" id="1673646at2"/>
<name>A0A1G9R609_ALLAB</name>
<dbReference type="PANTHER" id="PTHR33121:SF70">
    <property type="entry name" value="SIGNALING PROTEIN YKOW"/>
    <property type="match status" value="1"/>
</dbReference>
<dbReference type="Pfam" id="PF00990">
    <property type="entry name" value="GGDEF"/>
    <property type="match status" value="1"/>
</dbReference>
<dbReference type="PROSITE" id="PS50883">
    <property type="entry name" value="EAL"/>
    <property type="match status" value="1"/>
</dbReference>
<dbReference type="InterPro" id="IPR043128">
    <property type="entry name" value="Rev_trsase/Diguanyl_cyclase"/>
</dbReference>
<evidence type="ECO:0000313" key="3">
    <source>
        <dbReference type="EMBL" id="SDM18561.1"/>
    </source>
</evidence>
<reference evidence="3 4" key="1">
    <citation type="submission" date="2016-10" db="EMBL/GenBank/DDBJ databases">
        <authorList>
            <person name="de Groot N.N."/>
        </authorList>
    </citation>
    <scope>NUCLEOTIDE SEQUENCE [LARGE SCALE GENOMIC DNA]</scope>
    <source>
        <strain evidence="3 4">DSM 44149</strain>
    </source>
</reference>
<dbReference type="Gene3D" id="3.30.70.270">
    <property type="match status" value="1"/>
</dbReference>
<accession>A0A1G9R609</accession>
<dbReference type="PANTHER" id="PTHR33121">
    <property type="entry name" value="CYCLIC DI-GMP PHOSPHODIESTERASE PDEF"/>
    <property type="match status" value="1"/>
</dbReference>
<dbReference type="InterPro" id="IPR035919">
    <property type="entry name" value="EAL_sf"/>
</dbReference>
<dbReference type="InterPro" id="IPR029787">
    <property type="entry name" value="Nucleotide_cyclase"/>
</dbReference>
<proteinExistence type="predicted"/>
<evidence type="ECO:0000259" key="2">
    <source>
        <dbReference type="PROSITE" id="PS50887"/>
    </source>
</evidence>
<dbReference type="InterPro" id="IPR000160">
    <property type="entry name" value="GGDEF_dom"/>
</dbReference>
<dbReference type="eggNOG" id="COG2199">
    <property type="taxonomic scope" value="Bacteria"/>
</dbReference>
<keyword evidence="4" id="KW-1185">Reference proteome</keyword>
<evidence type="ECO:0000259" key="1">
    <source>
        <dbReference type="PROSITE" id="PS50883"/>
    </source>
</evidence>
<dbReference type="Pfam" id="PF00563">
    <property type="entry name" value="EAL"/>
    <property type="match status" value="1"/>
</dbReference>
<dbReference type="SUPFAM" id="SSF55073">
    <property type="entry name" value="Nucleotide cyclase"/>
    <property type="match status" value="1"/>
</dbReference>
<sequence>MPSWVSAGTGIIGAVPASLENPRCAFQPLVNLNTGGVVAVEVLVHPIPDDRPGELDVDLAVLAARACAEHETLLPLHLNLLAETVATCPSGVERLHHALCDLGRRPHEVVIEVGGQLRESDYGELIDELRRLRAAGYKVAWDGGDVSLSLLLAAEVDIVKLDPRTVAGLPGQRGLAFVEAMAHFCRRTRTTLAAAGVHTTAQLKALRDSRIQLVQGDIVAPPARRPTTRISLATEDPDIIAEVPDVAELPIAAGPGVTEFLHPATMLSVEATADEVRSVLVNRPEVTSVVLVDENLCPQWTIDRNRFLLAVTGPYGHALHAKRHASRLADEPMLVATNSTAMDALHLSVSGSERRYDDVVVVDNSLRCMGIVRLSDLFRGLAEMKVEQAAALSPLTRLPGSDAVAREVDRRVVAGQIFAMCWLDVDGFKAVNDTAGFAAGDDLIRLVGRRLADAAAALRSAYVGHVGGDDFLAVVDVDDLVGFARAMLDGHYQVDGRAVTVSLATLVCANGTVPGYREVSRLLAPLKRQAKALTGSSWVLGRPGSDRVDVLRGTVAQPRRSSASAPTGR</sequence>
<feature type="domain" description="EAL" evidence="1">
    <location>
        <begin position="1"/>
        <end position="236"/>
    </location>
</feature>
<dbReference type="STRING" id="211114.SAMN04489726_0239"/>
<evidence type="ECO:0000313" key="4">
    <source>
        <dbReference type="Proteomes" id="UP000183376"/>
    </source>
</evidence>
<dbReference type="SMART" id="SM00052">
    <property type="entry name" value="EAL"/>
    <property type="match status" value="1"/>
</dbReference>
<dbReference type="Proteomes" id="UP000183376">
    <property type="component" value="Chromosome I"/>
</dbReference>
<gene>
    <name evidence="3" type="ORF">SAMN04489726_0239</name>
</gene>
<dbReference type="AlphaFoldDB" id="A0A1G9R609"/>
<dbReference type="SUPFAM" id="SSF54631">
    <property type="entry name" value="CBS-domain pair"/>
    <property type="match status" value="1"/>
</dbReference>
<dbReference type="NCBIfam" id="TIGR00254">
    <property type="entry name" value="GGDEF"/>
    <property type="match status" value="1"/>
</dbReference>
<dbReference type="InterPro" id="IPR050706">
    <property type="entry name" value="Cyclic-di-GMP_PDE-like"/>
</dbReference>
<dbReference type="PROSITE" id="PS50887">
    <property type="entry name" value="GGDEF"/>
    <property type="match status" value="1"/>
</dbReference>
<feature type="domain" description="GGDEF" evidence="2">
    <location>
        <begin position="416"/>
        <end position="543"/>
    </location>
</feature>
<dbReference type="InterPro" id="IPR001633">
    <property type="entry name" value="EAL_dom"/>
</dbReference>
<dbReference type="GO" id="GO:0071111">
    <property type="term" value="F:cyclic-guanylate-specific phosphodiesterase activity"/>
    <property type="evidence" value="ECO:0007669"/>
    <property type="project" value="InterPro"/>
</dbReference>
<protein>
    <submittedName>
        <fullName evidence="3">Diguanylate cyclase (GGDEF) domain-containing protein</fullName>
    </submittedName>
</protein>
<dbReference type="SMART" id="SM00267">
    <property type="entry name" value="GGDEF"/>
    <property type="match status" value="1"/>
</dbReference>